<gene>
    <name evidence="1" type="ORF">SAMN05421856_103405</name>
</gene>
<dbReference type="OrthoDB" id="1449301at2"/>
<accession>A0A1H7YP16</accession>
<dbReference type="EMBL" id="FOBV01000003">
    <property type="protein sequence ID" value="SEM47048.1"/>
    <property type="molecule type" value="Genomic_DNA"/>
</dbReference>
<dbReference type="RefSeq" id="WP_089999610.1">
    <property type="nucleotide sequence ID" value="NZ_FOBV01000003.1"/>
</dbReference>
<dbReference type="AlphaFoldDB" id="A0A1H7YP16"/>
<protein>
    <submittedName>
        <fullName evidence="1">Uncharacterized protein</fullName>
    </submittedName>
</protein>
<proteinExistence type="predicted"/>
<name>A0A1H7YP16_9FLAO</name>
<reference evidence="2" key="1">
    <citation type="submission" date="2016-10" db="EMBL/GenBank/DDBJ databases">
        <authorList>
            <person name="Varghese N."/>
            <person name="Submissions S."/>
        </authorList>
    </citation>
    <scope>NUCLEOTIDE SEQUENCE [LARGE SCALE GENOMIC DNA]</scope>
    <source>
        <strain evidence="2">DSM 17453</strain>
    </source>
</reference>
<evidence type="ECO:0000313" key="1">
    <source>
        <dbReference type="EMBL" id="SEM47048.1"/>
    </source>
</evidence>
<evidence type="ECO:0000313" key="2">
    <source>
        <dbReference type="Proteomes" id="UP000199450"/>
    </source>
</evidence>
<keyword evidence="2" id="KW-1185">Reference proteome</keyword>
<dbReference type="STRING" id="295069.SAMN05421856_103405"/>
<dbReference type="Proteomes" id="UP000199450">
    <property type="component" value="Unassembled WGS sequence"/>
</dbReference>
<sequence length="74" mass="9275">MKKELMKHQWDFILYEENGIKTFNVAFYKSYFDFTREFKLQGDELNYDFEELKTLAEDIRNNYEKYKDREIKPE</sequence>
<organism evidence="1 2">
    <name type="scientific">Chryseobacterium taichungense</name>
    <dbReference type="NCBI Taxonomy" id="295069"/>
    <lineage>
        <taxon>Bacteria</taxon>
        <taxon>Pseudomonadati</taxon>
        <taxon>Bacteroidota</taxon>
        <taxon>Flavobacteriia</taxon>
        <taxon>Flavobacteriales</taxon>
        <taxon>Weeksellaceae</taxon>
        <taxon>Chryseobacterium group</taxon>
        <taxon>Chryseobacterium</taxon>
    </lineage>
</organism>